<organism evidence="2 3">
    <name type="scientific">Rhodopseudomonas palustris (strain HaA2)</name>
    <dbReference type="NCBI Taxonomy" id="316058"/>
    <lineage>
        <taxon>Bacteria</taxon>
        <taxon>Pseudomonadati</taxon>
        <taxon>Pseudomonadota</taxon>
        <taxon>Alphaproteobacteria</taxon>
        <taxon>Hyphomicrobiales</taxon>
        <taxon>Nitrobacteraceae</taxon>
        <taxon>Rhodopseudomonas</taxon>
    </lineage>
</organism>
<dbReference type="eggNOG" id="ENOG502ZXDG">
    <property type="taxonomic scope" value="Bacteria"/>
</dbReference>
<evidence type="ECO:0000256" key="1">
    <source>
        <dbReference type="SAM" id="MobiDB-lite"/>
    </source>
</evidence>
<evidence type="ECO:0000313" key="2">
    <source>
        <dbReference type="EMBL" id="ABD08607.1"/>
    </source>
</evidence>
<dbReference type="EMBL" id="CP000250">
    <property type="protein sequence ID" value="ABD08607.1"/>
    <property type="molecule type" value="Genomic_DNA"/>
</dbReference>
<dbReference type="HOGENOM" id="CLU_1841296_0_0_5"/>
<accession>Q2IT53</accession>
<keyword evidence="3" id="KW-1185">Reference proteome</keyword>
<feature type="region of interest" description="Disordered" evidence="1">
    <location>
        <begin position="1"/>
        <end position="26"/>
    </location>
</feature>
<evidence type="ECO:0000313" key="3">
    <source>
        <dbReference type="Proteomes" id="UP000008809"/>
    </source>
</evidence>
<dbReference type="Proteomes" id="UP000008809">
    <property type="component" value="Chromosome"/>
</dbReference>
<dbReference type="AlphaFoldDB" id="Q2IT53"/>
<feature type="compositionally biased region" description="Polar residues" evidence="1">
    <location>
        <begin position="115"/>
        <end position="125"/>
    </location>
</feature>
<sequence>MSADGSDEFGKRRPPPPTPAVPPLKRSQKVVLLVMGTIAVGATANALMPKQKSNAEASAHTATSEDRGTSSAWQSGSGGDWAQSILGDTRRSSGGGWTQSIVGETDRGGFGSFGNAFTTHFSGGG</sequence>
<feature type="compositionally biased region" description="Polar residues" evidence="1">
    <location>
        <begin position="51"/>
        <end position="62"/>
    </location>
</feature>
<dbReference type="RefSeq" id="WP_011442791.1">
    <property type="nucleotide sequence ID" value="NC_007778.1"/>
</dbReference>
<protein>
    <submittedName>
        <fullName evidence="2">Uncharacterized protein</fullName>
    </submittedName>
</protein>
<dbReference type="STRING" id="316058.RPB_3914"/>
<feature type="region of interest" description="Disordered" evidence="1">
    <location>
        <begin position="45"/>
        <end position="125"/>
    </location>
</feature>
<dbReference type="KEGG" id="rpb:RPB_3914"/>
<reference evidence="2 3" key="1">
    <citation type="submission" date="2006-01" db="EMBL/GenBank/DDBJ databases">
        <title>Complete sequence of Rhodopseudomonas palustris HaA2.</title>
        <authorList>
            <consortium name="US DOE Joint Genome Institute"/>
            <person name="Copeland A."/>
            <person name="Lucas S."/>
            <person name="Lapidus A."/>
            <person name="Barry K."/>
            <person name="Detter J.C."/>
            <person name="Glavina T."/>
            <person name="Hammon N."/>
            <person name="Israni S."/>
            <person name="Pitluck S."/>
            <person name="Chain P."/>
            <person name="Malfatti S."/>
            <person name="Shin M."/>
            <person name="Vergez L."/>
            <person name="Schmutz J."/>
            <person name="Larimer F."/>
            <person name="Land M."/>
            <person name="Hauser L."/>
            <person name="Pelletier D.A."/>
            <person name="Kyrpides N."/>
            <person name="Anderson I."/>
            <person name="Oda Y."/>
            <person name="Harwood C.S."/>
            <person name="Richardson P."/>
        </authorList>
    </citation>
    <scope>NUCLEOTIDE SEQUENCE [LARGE SCALE GENOMIC DNA]</scope>
    <source>
        <strain evidence="2 3">HaA2</strain>
    </source>
</reference>
<gene>
    <name evidence="2" type="ordered locus">RPB_3914</name>
</gene>
<name>Q2IT53_RHOP2</name>
<dbReference type="OrthoDB" id="8251816at2"/>
<proteinExistence type="predicted"/>